<reference evidence="1" key="1">
    <citation type="submission" date="2022-01" db="EMBL/GenBank/DDBJ databases">
        <title>Genome Sequence Resource for Two Populations of Ditylenchus destructor, the Migratory Endoparasitic Phytonematode.</title>
        <authorList>
            <person name="Zhang H."/>
            <person name="Lin R."/>
            <person name="Xie B."/>
        </authorList>
    </citation>
    <scope>NUCLEOTIDE SEQUENCE</scope>
    <source>
        <strain evidence="1">BazhouSP</strain>
    </source>
</reference>
<proteinExistence type="predicted"/>
<name>A0AAD4MEL9_9BILA</name>
<dbReference type="EMBL" id="JAKKPZ010001022">
    <property type="protein sequence ID" value="KAI1691012.1"/>
    <property type="molecule type" value="Genomic_DNA"/>
</dbReference>
<protein>
    <submittedName>
        <fullName evidence="1">Uncharacterized protein</fullName>
    </submittedName>
</protein>
<gene>
    <name evidence="1" type="ORF">DdX_22158</name>
</gene>
<keyword evidence="2" id="KW-1185">Reference proteome</keyword>
<evidence type="ECO:0000313" key="1">
    <source>
        <dbReference type="EMBL" id="KAI1691012.1"/>
    </source>
</evidence>
<sequence length="277" mass="31929">MMVQERQSINTLEKYEATGGWSNEATEPVARIKVEVANRIEEMMKIVTGEENTVPIVQYQYSVKGDARNILARLIQMLNIITQQKGVRKVVQKVTKVLQICFDGCWVTPVDNDGVTVQNADPLFPKSNGDVLIENENSGEKYKIHPLYTGHQDEHREATDAWVHCEFLESERKNEMQIVESHNKNCRVPLCKPTTQIIKQAQTLKTTVKKFCSELMRLPRYKNSDPKHPGNRSDVIGYQRVGSRMEEMYRVGTMMNSPFNFFGNFRKSELPFGRKRK</sequence>
<organism evidence="1 2">
    <name type="scientific">Ditylenchus destructor</name>
    <dbReference type="NCBI Taxonomy" id="166010"/>
    <lineage>
        <taxon>Eukaryota</taxon>
        <taxon>Metazoa</taxon>
        <taxon>Ecdysozoa</taxon>
        <taxon>Nematoda</taxon>
        <taxon>Chromadorea</taxon>
        <taxon>Rhabditida</taxon>
        <taxon>Tylenchina</taxon>
        <taxon>Tylenchomorpha</taxon>
        <taxon>Sphaerularioidea</taxon>
        <taxon>Anguinidae</taxon>
        <taxon>Anguininae</taxon>
        <taxon>Ditylenchus</taxon>
    </lineage>
</organism>
<accession>A0AAD4MEL9</accession>
<evidence type="ECO:0000313" key="2">
    <source>
        <dbReference type="Proteomes" id="UP001201812"/>
    </source>
</evidence>
<comment type="caution">
    <text evidence="1">The sequence shown here is derived from an EMBL/GenBank/DDBJ whole genome shotgun (WGS) entry which is preliminary data.</text>
</comment>
<dbReference type="Proteomes" id="UP001201812">
    <property type="component" value="Unassembled WGS sequence"/>
</dbReference>
<dbReference type="AlphaFoldDB" id="A0AAD4MEL9"/>